<dbReference type="GO" id="GO:0051707">
    <property type="term" value="P:response to other organism"/>
    <property type="evidence" value="ECO:0007669"/>
    <property type="project" value="UniProtKB-ARBA"/>
</dbReference>
<dbReference type="EMBL" id="NBSK02000004">
    <property type="protein sequence ID" value="KAJ0213135.1"/>
    <property type="molecule type" value="Genomic_DNA"/>
</dbReference>
<dbReference type="PANTHER" id="PTHR11017">
    <property type="entry name" value="LEUCINE-RICH REPEAT-CONTAINING PROTEIN"/>
    <property type="match status" value="1"/>
</dbReference>
<feature type="domain" description="TIR" evidence="5">
    <location>
        <begin position="13"/>
        <end position="176"/>
    </location>
</feature>
<sequence length="1120" mass="127252">MASSSTSPHQKSFKYHVFLSFRGEDTRKTFVDHLYAYLKQKGIHTFRDNEELKKGKRIDELFKAIEESKFFIIVFSKNYASSSWCLKELAKIMECQDENEQIAYPLFYDVEPSDIRKRSGPVGRAIAKHKSNEQIKKWEKALESAGNLVGWDLKNIANGHETEAIKKIGEEISLKLRSIHLSNDENLIGMDRRMQELESSLGIGLNDKARMIGIKGMGGIGKTTLARSIFNKVSSLFEGSCFVDDVREVSKKKGLRSLQKRVLSDVLNIEHRGSVLDGEKIMRTRLRYIKVLLVLDDVDNPKQLEALAGDWFKDGSRIIITTRDEKVLLAHGVNAKWIHDVDFLSDEEAMSLFSRYAFKRYIPDQGFEKLSSEVVCYSAGLPLTIKVLGSHLCGEEEVLWIDALKRLETIPSLETLEVLEISYDGLEDDLKEIFLDVACFMVGFPKDDAIRAIDSCGFRGIYGLRVLEQKSLITIFHNGLGMHDRIEELGKNIVRRSHPREPNKHSRLWIREEIEELFTDNVGTEASTCTGLELELTEVSPEIIIKGLGNLKKLRYLFLTGSDDDRFPSDWKFDKEKQYFPNSLQLLNWNGYPGPFLPQTFQANNLVALQLPDSRIVQLWEGRERKVLKKLKFLDLSCSKVRTFDFGMTPNLERLELRGCHDLIQLHVPPGCLKRLVYLDLLWCSSSVSFSFIKQLESLELLSLPDLLVSAVCLEEFPRYSRNKLPKLRFIFDYSKDQSSSNGTSLECVLLDLQPCTKLESVSESICGLQHIRRLTLDGCIPEVPKDIDQLKCLEELTLYSTHVICLPDSVCMLKHLKSLKLKDCRYLEELPENLGLLEHLEELSLSSTSIRRLPDSICMLKQLLSLKLKSCLLLQELPNDLGQLDCLEKLNLLSTGIRSLPDSICMLKHLQYLNLESCQLLEKLPEDIGQLECLEELNLKKCASLEDIPNSICKMKCLRYFYLPFCSRVQKLPEELGSLECLEELDINCTGINHLPRSIFLLKYLRIVGSESLLQSCALATATEIQTSETETFTQALDNTGTETKTGLRNQFTENYCNSYSRRQVDTVVLVSGDGVGGGVVGDAGGDTSKSLKEKGKVFELQPTSQYRKKPYSPCHTLV</sequence>
<dbReference type="GO" id="GO:0006952">
    <property type="term" value="P:defense response"/>
    <property type="evidence" value="ECO:0007669"/>
    <property type="project" value="UniProtKB-KW"/>
</dbReference>
<accession>A0A9R1VYR1</accession>
<organism evidence="6 7">
    <name type="scientific">Lactuca sativa</name>
    <name type="common">Garden lettuce</name>
    <dbReference type="NCBI Taxonomy" id="4236"/>
    <lineage>
        <taxon>Eukaryota</taxon>
        <taxon>Viridiplantae</taxon>
        <taxon>Streptophyta</taxon>
        <taxon>Embryophyta</taxon>
        <taxon>Tracheophyta</taxon>
        <taxon>Spermatophyta</taxon>
        <taxon>Magnoliopsida</taxon>
        <taxon>eudicotyledons</taxon>
        <taxon>Gunneridae</taxon>
        <taxon>Pentapetalae</taxon>
        <taxon>asterids</taxon>
        <taxon>campanulids</taxon>
        <taxon>Asterales</taxon>
        <taxon>Asteraceae</taxon>
        <taxon>Cichorioideae</taxon>
        <taxon>Cichorieae</taxon>
        <taxon>Lactucinae</taxon>
        <taxon>Lactuca</taxon>
    </lineage>
</organism>
<dbReference type="InterPro" id="IPR055414">
    <property type="entry name" value="LRR_R13L4/SHOC2-like"/>
</dbReference>
<evidence type="ECO:0000256" key="2">
    <source>
        <dbReference type="ARBA" id="ARBA00022737"/>
    </source>
</evidence>
<keyword evidence="1" id="KW-0433">Leucine-rich repeat</keyword>
<dbReference type="InterPro" id="IPR036390">
    <property type="entry name" value="WH_DNA-bd_sf"/>
</dbReference>
<evidence type="ECO:0000256" key="3">
    <source>
        <dbReference type="ARBA" id="ARBA00022821"/>
    </source>
</evidence>
<dbReference type="Gene3D" id="3.40.50.10140">
    <property type="entry name" value="Toll/interleukin-1 receptor homology (TIR) domain"/>
    <property type="match status" value="1"/>
</dbReference>
<dbReference type="GO" id="GO:0043531">
    <property type="term" value="F:ADP binding"/>
    <property type="evidence" value="ECO:0007669"/>
    <property type="project" value="InterPro"/>
</dbReference>
<dbReference type="SUPFAM" id="SSF46785">
    <property type="entry name" value="Winged helix' DNA-binding domain"/>
    <property type="match status" value="1"/>
</dbReference>
<protein>
    <recommendedName>
        <fullName evidence="5">TIR domain-containing protein</fullName>
    </recommendedName>
</protein>
<dbReference type="PROSITE" id="PS50104">
    <property type="entry name" value="TIR"/>
    <property type="match status" value="1"/>
</dbReference>
<dbReference type="FunFam" id="3.40.50.10140:FF:000007">
    <property type="entry name" value="Disease resistance protein (TIR-NBS-LRR class)"/>
    <property type="match status" value="1"/>
</dbReference>
<proteinExistence type="predicted"/>
<dbReference type="InterPro" id="IPR058192">
    <property type="entry name" value="WHD_ROQ1-like"/>
</dbReference>
<dbReference type="SMART" id="SM00369">
    <property type="entry name" value="LRR_TYP"/>
    <property type="match status" value="4"/>
</dbReference>
<dbReference type="SUPFAM" id="SSF52058">
    <property type="entry name" value="L domain-like"/>
    <property type="match status" value="2"/>
</dbReference>
<dbReference type="SMART" id="SM00255">
    <property type="entry name" value="TIR"/>
    <property type="match status" value="1"/>
</dbReference>
<evidence type="ECO:0000256" key="4">
    <source>
        <dbReference type="ARBA" id="ARBA00023027"/>
    </source>
</evidence>
<dbReference type="Proteomes" id="UP000235145">
    <property type="component" value="Unassembled WGS sequence"/>
</dbReference>
<dbReference type="Gene3D" id="3.80.10.10">
    <property type="entry name" value="Ribonuclease Inhibitor"/>
    <property type="match status" value="3"/>
</dbReference>
<dbReference type="PANTHER" id="PTHR11017:SF544">
    <property type="entry name" value="ADP-RIBOSYL CYCLASE_CYCLIC ADP-RIBOSE HYDROLASE"/>
    <property type="match status" value="1"/>
</dbReference>
<dbReference type="GO" id="GO:0007165">
    <property type="term" value="P:signal transduction"/>
    <property type="evidence" value="ECO:0007669"/>
    <property type="project" value="InterPro"/>
</dbReference>
<dbReference type="InterPro" id="IPR003591">
    <property type="entry name" value="Leu-rich_rpt_typical-subtyp"/>
</dbReference>
<dbReference type="SUPFAM" id="SSF52200">
    <property type="entry name" value="Toll/Interleukin receptor TIR domain"/>
    <property type="match status" value="1"/>
</dbReference>
<evidence type="ECO:0000256" key="1">
    <source>
        <dbReference type="ARBA" id="ARBA00022614"/>
    </source>
</evidence>
<name>A0A9R1VYR1_LACSA</name>
<keyword evidence="2" id="KW-0677">Repeat</keyword>
<dbReference type="InterPro" id="IPR000157">
    <property type="entry name" value="TIR_dom"/>
</dbReference>
<dbReference type="PRINTS" id="PR00364">
    <property type="entry name" value="DISEASERSIST"/>
</dbReference>
<dbReference type="InterPro" id="IPR002182">
    <property type="entry name" value="NB-ARC"/>
</dbReference>
<reference evidence="6 7" key="1">
    <citation type="journal article" date="2017" name="Nat. Commun.">
        <title>Genome assembly with in vitro proximity ligation data and whole-genome triplication in lettuce.</title>
        <authorList>
            <person name="Reyes-Chin-Wo S."/>
            <person name="Wang Z."/>
            <person name="Yang X."/>
            <person name="Kozik A."/>
            <person name="Arikit S."/>
            <person name="Song C."/>
            <person name="Xia L."/>
            <person name="Froenicke L."/>
            <person name="Lavelle D.O."/>
            <person name="Truco M.J."/>
            <person name="Xia R."/>
            <person name="Zhu S."/>
            <person name="Xu C."/>
            <person name="Xu H."/>
            <person name="Xu X."/>
            <person name="Cox K."/>
            <person name="Korf I."/>
            <person name="Meyers B.C."/>
            <person name="Michelmore R.W."/>
        </authorList>
    </citation>
    <scope>NUCLEOTIDE SEQUENCE [LARGE SCALE GENOMIC DNA]</scope>
    <source>
        <strain evidence="7">cv. Salinas</strain>
        <tissue evidence="6">Seedlings</tissue>
    </source>
</reference>
<dbReference type="Pfam" id="PF23598">
    <property type="entry name" value="LRR_14"/>
    <property type="match status" value="1"/>
</dbReference>
<evidence type="ECO:0000313" key="6">
    <source>
        <dbReference type="EMBL" id="KAJ0213135.1"/>
    </source>
</evidence>
<keyword evidence="4" id="KW-0520">NAD</keyword>
<dbReference type="InterPro" id="IPR027417">
    <property type="entry name" value="P-loop_NTPase"/>
</dbReference>
<dbReference type="Pfam" id="PF23282">
    <property type="entry name" value="WHD_ROQ1"/>
    <property type="match status" value="1"/>
</dbReference>
<dbReference type="Gene3D" id="3.40.50.300">
    <property type="entry name" value="P-loop containing nucleotide triphosphate hydrolases"/>
    <property type="match status" value="1"/>
</dbReference>
<dbReference type="InterPro" id="IPR032675">
    <property type="entry name" value="LRR_dom_sf"/>
</dbReference>
<dbReference type="Pfam" id="PF01582">
    <property type="entry name" value="TIR"/>
    <property type="match status" value="1"/>
</dbReference>
<evidence type="ECO:0000259" key="5">
    <source>
        <dbReference type="PROSITE" id="PS50104"/>
    </source>
</evidence>
<comment type="caution">
    <text evidence="6">The sequence shown here is derived from an EMBL/GenBank/DDBJ whole genome shotgun (WGS) entry which is preliminary data.</text>
</comment>
<gene>
    <name evidence="6" type="ORF">LSAT_V11C400172070</name>
</gene>
<evidence type="ECO:0000313" key="7">
    <source>
        <dbReference type="Proteomes" id="UP000235145"/>
    </source>
</evidence>
<dbReference type="InterPro" id="IPR035897">
    <property type="entry name" value="Toll_tir_struct_dom_sf"/>
</dbReference>
<dbReference type="Gene3D" id="1.10.8.430">
    <property type="entry name" value="Helical domain of apoptotic protease-activating factors"/>
    <property type="match status" value="1"/>
</dbReference>
<keyword evidence="7" id="KW-1185">Reference proteome</keyword>
<dbReference type="AlphaFoldDB" id="A0A9R1VYR1"/>
<dbReference type="Pfam" id="PF00931">
    <property type="entry name" value="NB-ARC"/>
    <property type="match status" value="1"/>
</dbReference>
<dbReference type="InterPro" id="IPR044974">
    <property type="entry name" value="Disease_R_plants"/>
</dbReference>
<dbReference type="InterPro" id="IPR042197">
    <property type="entry name" value="Apaf_helical"/>
</dbReference>
<keyword evidence="3" id="KW-0611">Plant defense</keyword>
<dbReference type="SUPFAM" id="SSF52540">
    <property type="entry name" value="P-loop containing nucleoside triphosphate hydrolases"/>
    <property type="match status" value="1"/>
</dbReference>